<evidence type="ECO:0000256" key="2">
    <source>
        <dbReference type="ARBA" id="ARBA00022448"/>
    </source>
</evidence>
<gene>
    <name evidence="7" type="ORF">CGGC5_5041</name>
</gene>
<dbReference type="SUPFAM" id="SSF103473">
    <property type="entry name" value="MFS general substrate transporter"/>
    <property type="match status" value="1"/>
</dbReference>
<dbReference type="PANTHER" id="PTHR43791">
    <property type="entry name" value="PERMEASE-RELATED"/>
    <property type="match status" value="1"/>
</dbReference>
<keyword evidence="2" id="KW-0813">Transport</keyword>
<evidence type="ECO:0000256" key="5">
    <source>
        <dbReference type="ARBA" id="ARBA00023136"/>
    </source>
</evidence>
<dbReference type="PANTHER" id="PTHR43791:SF4">
    <property type="entry name" value="PANTOTHENATE TRANSPORTER FEN2"/>
    <property type="match status" value="1"/>
</dbReference>
<dbReference type="GO" id="GO:0098717">
    <property type="term" value="P:pantothenate import across plasma membrane"/>
    <property type="evidence" value="ECO:0007669"/>
    <property type="project" value="TreeGrafter"/>
</dbReference>
<reference evidence="7" key="1">
    <citation type="submission" date="2012-08" db="EMBL/GenBank/DDBJ databases">
        <title>Genome analysis of Colletotrichum orbiculare and Colletotrichum fructicola.</title>
        <authorList>
            <person name="Gan P.H.P."/>
            <person name="Ikeda K."/>
            <person name="Irieda H."/>
            <person name="Narusaka M."/>
            <person name="O'Connell R.J."/>
            <person name="Narusaka Y."/>
            <person name="Takano Y."/>
            <person name="Kubo Y."/>
            <person name="Shirasu K."/>
        </authorList>
    </citation>
    <scope>NUCLEOTIDE SEQUENCE</scope>
    <source>
        <strain evidence="7">Nara gc5</strain>
    </source>
</reference>
<evidence type="ECO:0000256" key="4">
    <source>
        <dbReference type="ARBA" id="ARBA00022989"/>
    </source>
</evidence>
<dbReference type="InterPro" id="IPR011701">
    <property type="entry name" value="MFS"/>
</dbReference>
<feature type="transmembrane region" description="Helical" evidence="6">
    <location>
        <begin position="319"/>
        <end position="337"/>
    </location>
</feature>
<feature type="transmembrane region" description="Helical" evidence="6">
    <location>
        <begin position="115"/>
        <end position="136"/>
    </location>
</feature>
<keyword evidence="4 6" id="KW-1133">Transmembrane helix</keyword>
<comment type="subcellular location">
    <subcellularLocation>
        <location evidence="1">Membrane</location>
        <topology evidence="1">Multi-pass membrane protein</topology>
    </subcellularLocation>
</comment>
<feature type="transmembrane region" description="Helical" evidence="6">
    <location>
        <begin position="82"/>
        <end position="103"/>
    </location>
</feature>
<proteinExistence type="predicted"/>
<keyword evidence="3 6" id="KW-0812">Transmembrane</keyword>
<accession>L2GA80</accession>
<dbReference type="AlphaFoldDB" id="L2GA80"/>
<evidence type="ECO:0000256" key="6">
    <source>
        <dbReference type="SAM" id="Phobius"/>
    </source>
</evidence>
<evidence type="ECO:0000256" key="1">
    <source>
        <dbReference type="ARBA" id="ARBA00004141"/>
    </source>
</evidence>
<sequence>MHTYVLAQIPHGIAIQKIAPRIWLPSMVLLWAGLTMCTAACKTYEQMCVVRFFQGMAEASTYCGTMYIMGSWYKPLEIAKRTAIFTAVGQAGSMFAGVMMTAVHKSMNGYGGLPGWKWVFLIDGIIPLPVAAAGFVCFPDIPEQTKAHLFSLKEDDIKLAIKRLPPKREDAHNVSPLSLAKRILGKPYFYVLGVFSIVTGALEAFCVQSLFLLWMKFHSDRYTSSQITTYPLGLISAVLILIPTIPDGATFFAYYLAGTSYMVNPLLFGWANIILKRSGDEAARSVLLYWLNAIQSTLYTFWGIALYPANEAPYWRKGGITMCVVVVLMAGLMWKWLDRKSRAEQLVEDGDSAAEVSKASDAGSQK</sequence>
<evidence type="ECO:0000313" key="7">
    <source>
        <dbReference type="EMBL" id="ELA35196.1"/>
    </source>
</evidence>
<evidence type="ECO:0000256" key="3">
    <source>
        <dbReference type="ARBA" id="ARBA00022692"/>
    </source>
</evidence>
<dbReference type="Gene3D" id="1.20.1250.20">
    <property type="entry name" value="MFS general substrate transporter like domains"/>
    <property type="match status" value="1"/>
</dbReference>
<dbReference type="HOGENOM" id="CLU_001265_4_3_1"/>
<feature type="transmembrane region" description="Helical" evidence="6">
    <location>
        <begin position="188"/>
        <end position="215"/>
    </location>
</feature>
<protein>
    <submittedName>
        <fullName evidence="7">Pantothenate transporter liz1</fullName>
    </submittedName>
</protein>
<dbReference type="GO" id="GO:0005886">
    <property type="term" value="C:plasma membrane"/>
    <property type="evidence" value="ECO:0007669"/>
    <property type="project" value="TreeGrafter"/>
</dbReference>
<dbReference type="Pfam" id="PF07690">
    <property type="entry name" value="MFS_1"/>
    <property type="match status" value="1"/>
</dbReference>
<keyword evidence="5 6" id="KW-0472">Membrane</keyword>
<dbReference type="EMBL" id="KB020582">
    <property type="protein sequence ID" value="ELA35196.1"/>
    <property type="molecule type" value="Genomic_DNA"/>
</dbReference>
<feature type="transmembrane region" description="Helical" evidence="6">
    <location>
        <begin position="252"/>
        <end position="275"/>
    </location>
</feature>
<organism evidence="7">
    <name type="scientific">Colletotrichum fructicola (strain Nara gc5)</name>
    <name type="common">Anthracnose fungus</name>
    <name type="synonym">Colletotrichum gloeosporioides (strain Nara gc5)</name>
    <dbReference type="NCBI Taxonomy" id="1213859"/>
    <lineage>
        <taxon>Eukaryota</taxon>
        <taxon>Fungi</taxon>
        <taxon>Dikarya</taxon>
        <taxon>Ascomycota</taxon>
        <taxon>Pezizomycotina</taxon>
        <taxon>Sordariomycetes</taxon>
        <taxon>Hypocreomycetidae</taxon>
        <taxon>Glomerellales</taxon>
        <taxon>Glomerellaceae</taxon>
        <taxon>Colletotrichum</taxon>
        <taxon>Colletotrichum gloeosporioides species complex</taxon>
    </lineage>
</organism>
<feature type="transmembrane region" description="Helical" evidence="6">
    <location>
        <begin position="287"/>
        <end position="307"/>
    </location>
</feature>
<dbReference type="GO" id="GO:0015233">
    <property type="term" value="F:pantothenate transmembrane transporter activity"/>
    <property type="evidence" value="ECO:0007669"/>
    <property type="project" value="TreeGrafter"/>
</dbReference>
<name>L2GA80_COLFN</name>
<dbReference type="InterPro" id="IPR036259">
    <property type="entry name" value="MFS_trans_sf"/>
</dbReference>